<feature type="compositionally biased region" description="Low complexity" evidence="8">
    <location>
        <begin position="26"/>
        <end position="36"/>
    </location>
</feature>
<keyword evidence="4" id="KW-0805">Transcription regulation</keyword>
<dbReference type="GO" id="GO:0003677">
    <property type="term" value="F:DNA binding"/>
    <property type="evidence" value="ECO:0007669"/>
    <property type="project" value="UniProtKB-KW"/>
</dbReference>
<organism evidence="10 11">
    <name type="scientific">Hebeloma cylindrosporum</name>
    <dbReference type="NCBI Taxonomy" id="76867"/>
    <lineage>
        <taxon>Eukaryota</taxon>
        <taxon>Fungi</taxon>
        <taxon>Dikarya</taxon>
        <taxon>Basidiomycota</taxon>
        <taxon>Agaricomycotina</taxon>
        <taxon>Agaricomycetes</taxon>
        <taxon>Agaricomycetidae</taxon>
        <taxon>Agaricales</taxon>
        <taxon>Agaricineae</taxon>
        <taxon>Hymenogastraceae</taxon>
        <taxon>Hebeloma</taxon>
    </lineage>
</organism>
<comment type="subcellular location">
    <subcellularLocation>
        <location evidence="1">Nucleus</location>
    </subcellularLocation>
</comment>
<keyword evidence="5" id="KW-0238">DNA-binding</keyword>
<evidence type="ECO:0000313" key="10">
    <source>
        <dbReference type="EMBL" id="KIM49276.1"/>
    </source>
</evidence>
<dbReference type="Proteomes" id="UP000053424">
    <property type="component" value="Unassembled WGS sequence"/>
</dbReference>
<reference evidence="10 11" key="1">
    <citation type="submission" date="2014-04" db="EMBL/GenBank/DDBJ databases">
        <authorList>
            <consortium name="DOE Joint Genome Institute"/>
            <person name="Kuo A."/>
            <person name="Gay G."/>
            <person name="Dore J."/>
            <person name="Kohler A."/>
            <person name="Nagy L.G."/>
            <person name="Floudas D."/>
            <person name="Copeland A."/>
            <person name="Barry K.W."/>
            <person name="Cichocki N."/>
            <person name="Veneault-Fourrey C."/>
            <person name="LaButti K."/>
            <person name="Lindquist E.A."/>
            <person name="Lipzen A."/>
            <person name="Lundell T."/>
            <person name="Morin E."/>
            <person name="Murat C."/>
            <person name="Sun H."/>
            <person name="Tunlid A."/>
            <person name="Henrissat B."/>
            <person name="Grigoriev I.V."/>
            <person name="Hibbett D.S."/>
            <person name="Martin F."/>
            <person name="Nordberg H.P."/>
            <person name="Cantor M.N."/>
            <person name="Hua S.X."/>
        </authorList>
    </citation>
    <scope>NUCLEOTIDE SEQUENCE [LARGE SCALE GENOMIC DNA]</scope>
    <source>
        <strain evidence="11">h7</strain>
    </source>
</reference>
<reference evidence="11" key="2">
    <citation type="submission" date="2015-01" db="EMBL/GenBank/DDBJ databases">
        <title>Evolutionary Origins and Diversification of the Mycorrhizal Mutualists.</title>
        <authorList>
            <consortium name="DOE Joint Genome Institute"/>
            <consortium name="Mycorrhizal Genomics Consortium"/>
            <person name="Kohler A."/>
            <person name="Kuo A."/>
            <person name="Nagy L.G."/>
            <person name="Floudas D."/>
            <person name="Copeland A."/>
            <person name="Barry K.W."/>
            <person name="Cichocki N."/>
            <person name="Veneault-Fourrey C."/>
            <person name="LaButti K."/>
            <person name="Lindquist E.A."/>
            <person name="Lipzen A."/>
            <person name="Lundell T."/>
            <person name="Morin E."/>
            <person name="Murat C."/>
            <person name="Riley R."/>
            <person name="Ohm R."/>
            <person name="Sun H."/>
            <person name="Tunlid A."/>
            <person name="Henrissat B."/>
            <person name="Grigoriev I.V."/>
            <person name="Hibbett D.S."/>
            <person name="Martin F."/>
        </authorList>
    </citation>
    <scope>NUCLEOTIDE SEQUENCE [LARGE SCALE GENOMIC DNA]</scope>
    <source>
        <strain evidence="11">h7</strain>
    </source>
</reference>
<evidence type="ECO:0000256" key="1">
    <source>
        <dbReference type="ARBA" id="ARBA00004123"/>
    </source>
</evidence>
<feature type="compositionally biased region" description="Polar residues" evidence="8">
    <location>
        <begin position="713"/>
        <end position="732"/>
    </location>
</feature>
<evidence type="ECO:0000256" key="5">
    <source>
        <dbReference type="ARBA" id="ARBA00023125"/>
    </source>
</evidence>
<dbReference type="GO" id="GO:0008270">
    <property type="term" value="F:zinc ion binding"/>
    <property type="evidence" value="ECO:0007669"/>
    <property type="project" value="InterPro"/>
</dbReference>
<name>A0A0C3CZJ9_HEBCY</name>
<sequence length="832" mass="91400">MSPRGSSSGATSSTQPTNRASNTPYSRRSASQAKSSRQQFSACGACRMRRVRCDLKDLPIGFVGPHPACSNCKERGIKGVDEFADVKAVKLLRRGRRLQQVEAIYGKVTDHDGNSSSSSLAGGSKSPPTIPSLHMDFFASPFWRWFTIQRPILDCDEFPARFASHSKGSQRLSNEEGLIAMLLVAWAASYGLNERGLPEECEEALRTDNGKYAPPGTSRVPWKTQSGAYLREILEFVDLYGVLRRPSLDGVRVLLLLLPLMEEAQPLERLAIYEATLSQVQALCLLSASSSTSFDDASVRARLFWYAYTHEGIITGIRGGRFVLDKEDLDSFSRTLPPANFDMGRSSLPSPPSPSSVDLPTGVGPYHTSNADDCGGPHPSSHRSYIQLMHATSAPLKLSNVCRRIHAVLTGIKATRRAEDHGLIDAAGMREIWRDLDRCWQELATMNRAPFENDSIVHRIEISQYVSAWQIFIFECHNVIREALKHFIATATSQSLYAASSPPRPSSHSSCSSPYLSPQTLHVTAVQKCLSLLPRVVRIIRLHTPKERSDVPGIFRWDAGLVRDGCFFAGYLAAGFNGEYHDIPSEDDQDDLITVDDSVSICLTALSTMRWGFSKSEEREETIRMVWENRKLRHQGHPHHLPLHEATYPPTNLSMTNSPLHINLPPSSHGNLAMLASGDRPMLPPLNIYASQGRVDSRPSTGCSSDGWPSYTPPSTANSMATSAGTGLSRRSSPVFPSMAASEDIFFHGSDMDQFTYNVPLPGVREPSAATSTMPSYVPRQSNLEPHSLSPDAGPTYASLGSNTFSASSSTIMTHTDYNACQFSENGNGAYH</sequence>
<keyword evidence="3" id="KW-0862">Zinc</keyword>
<dbReference type="PANTHER" id="PTHR31313">
    <property type="entry name" value="TY1 ENHANCER ACTIVATOR"/>
    <property type="match status" value="1"/>
</dbReference>
<dbReference type="GO" id="GO:0005634">
    <property type="term" value="C:nucleus"/>
    <property type="evidence" value="ECO:0007669"/>
    <property type="project" value="UniProtKB-SubCell"/>
</dbReference>
<keyword evidence="6" id="KW-0804">Transcription</keyword>
<dbReference type="Gene3D" id="4.10.240.10">
    <property type="entry name" value="Zn(2)-C6 fungal-type DNA-binding domain"/>
    <property type="match status" value="1"/>
</dbReference>
<dbReference type="InterPro" id="IPR001138">
    <property type="entry name" value="Zn2Cys6_DnaBD"/>
</dbReference>
<keyword evidence="7" id="KW-0539">Nucleus</keyword>
<dbReference type="GO" id="GO:0000981">
    <property type="term" value="F:DNA-binding transcription factor activity, RNA polymerase II-specific"/>
    <property type="evidence" value="ECO:0007669"/>
    <property type="project" value="InterPro"/>
</dbReference>
<dbReference type="SUPFAM" id="SSF57701">
    <property type="entry name" value="Zn2/Cys6 DNA-binding domain"/>
    <property type="match status" value="1"/>
</dbReference>
<evidence type="ECO:0000256" key="2">
    <source>
        <dbReference type="ARBA" id="ARBA00022723"/>
    </source>
</evidence>
<dbReference type="STRING" id="686832.A0A0C3CZJ9"/>
<dbReference type="HOGENOM" id="CLU_013429_1_0_1"/>
<dbReference type="OrthoDB" id="3263880at2759"/>
<feature type="compositionally biased region" description="Low complexity" evidence="8">
    <location>
        <begin position="1"/>
        <end position="14"/>
    </location>
</feature>
<dbReference type="PANTHER" id="PTHR31313:SF81">
    <property type="entry name" value="TY1 ENHANCER ACTIVATOR"/>
    <property type="match status" value="1"/>
</dbReference>
<dbReference type="EMBL" id="KN831768">
    <property type="protein sequence ID" value="KIM49276.1"/>
    <property type="molecule type" value="Genomic_DNA"/>
</dbReference>
<dbReference type="InterPro" id="IPR051615">
    <property type="entry name" value="Transcr_Regulatory_Elem"/>
</dbReference>
<dbReference type="PROSITE" id="PS50048">
    <property type="entry name" value="ZN2_CY6_FUNGAL_2"/>
    <property type="match status" value="1"/>
</dbReference>
<keyword evidence="11" id="KW-1185">Reference proteome</keyword>
<proteinExistence type="predicted"/>
<evidence type="ECO:0000256" key="3">
    <source>
        <dbReference type="ARBA" id="ARBA00022833"/>
    </source>
</evidence>
<feature type="domain" description="Zn(2)-C6 fungal-type" evidence="9">
    <location>
        <begin position="42"/>
        <end position="78"/>
    </location>
</feature>
<dbReference type="CDD" id="cd00067">
    <property type="entry name" value="GAL4"/>
    <property type="match status" value="1"/>
</dbReference>
<evidence type="ECO:0000256" key="7">
    <source>
        <dbReference type="ARBA" id="ARBA00023242"/>
    </source>
</evidence>
<keyword evidence="2" id="KW-0479">Metal-binding</keyword>
<dbReference type="AlphaFoldDB" id="A0A0C3CZJ9"/>
<feature type="region of interest" description="Disordered" evidence="8">
    <location>
        <begin position="1"/>
        <end position="36"/>
    </location>
</feature>
<evidence type="ECO:0000256" key="8">
    <source>
        <dbReference type="SAM" id="MobiDB-lite"/>
    </source>
</evidence>
<evidence type="ECO:0000259" key="9">
    <source>
        <dbReference type="PROSITE" id="PS50048"/>
    </source>
</evidence>
<evidence type="ECO:0000256" key="4">
    <source>
        <dbReference type="ARBA" id="ARBA00023015"/>
    </source>
</evidence>
<protein>
    <recommendedName>
        <fullName evidence="9">Zn(2)-C6 fungal-type domain-containing protein</fullName>
    </recommendedName>
</protein>
<evidence type="ECO:0000256" key="6">
    <source>
        <dbReference type="ARBA" id="ARBA00023163"/>
    </source>
</evidence>
<feature type="region of interest" description="Disordered" evidence="8">
    <location>
        <begin position="692"/>
        <end position="732"/>
    </location>
</feature>
<accession>A0A0C3CZJ9</accession>
<dbReference type="InterPro" id="IPR036864">
    <property type="entry name" value="Zn2-C6_fun-type_DNA-bd_sf"/>
</dbReference>
<feature type="compositionally biased region" description="Polar residues" evidence="8">
    <location>
        <begin position="15"/>
        <end position="25"/>
    </location>
</feature>
<gene>
    <name evidence="10" type="ORF">M413DRAFT_438457</name>
</gene>
<evidence type="ECO:0000313" key="11">
    <source>
        <dbReference type="Proteomes" id="UP000053424"/>
    </source>
</evidence>